<keyword evidence="14" id="KW-1185">Reference proteome</keyword>
<evidence type="ECO:0000256" key="7">
    <source>
        <dbReference type="ARBA" id="ARBA00022832"/>
    </source>
</evidence>
<sequence>MATKLTVNFNLFGGTVLKLGTERHRHLIPNIDTLHSTGCFGLTELGYGNNAIEMETTAKYDPATKEFIINSPSTKSQKYWITNGAVHAKYCVVFAQLEVGGQQEGIHAFLVRIRNEDYSVCPGVTIRDMGRKHELDGVDNALLAFDHVRIPREGLLNRYSEVAEDGTFTSSIKGRRARFIVVADQLLSGRLCIAAMNMSASRMALVIALRYAATRLTVGSSGKSDASILSYQLQQRALIPLLARTVALNIGLNYVKRVWMNPASPHNTVVRLCCVIKPLITWNAERGITAEGDNSVLMQKVSKELLADVQKGVEKLPVISRSGSPDSWGLEDIAALCDLIRLQSNTNLAELGQRMQKGTSSGKSIFEVWMYEESELIQATSRLYGERICMEQCVEVISKTPAGPLKDTLVDIARIYALAIVERDLAWYLARGHLSRATGNSLPSLLSERIRDLAPRAINIVDGFGIPDELLFAPIALDWERYNEYDNRGELVGAKL</sequence>
<accession>A0A4P9XKZ6</accession>
<dbReference type="PANTHER" id="PTHR10909:SF382">
    <property type="entry name" value="ACYL-COENZYME A OXIDASE"/>
    <property type="match status" value="1"/>
</dbReference>
<dbReference type="GO" id="GO:0033540">
    <property type="term" value="P:fatty acid beta-oxidation using acyl-CoA oxidase"/>
    <property type="evidence" value="ECO:0007669"/>
    <property type="project" value="UniProtKB-UniPathway"/>
</dbReference>
<dbReference type="FunFam" id="1.20.140.10:FF:000007">
    <property type="entry name" value="Acyl-coenzyme A oxidase"/>
    <property type="match status" value="1"/>
</dbReference>
<organism evidence="13 14">
    <name type="scientific">Thamnocephalis sphaerospora</name>
    <dbReference type="NCBI Taxonomy" id="78915"/>
    <lineage>
        <taxon>Eukaryota</taxon>
        <taxon>Fungi</taxon>
        <taxon>Fungi incertae sedis</taxon>
        <taxon>Zoopagomycota</taxon>
        <taxon>Zoopagomycotina</taxon>
        <taxon>Zoopagomycetes</taxon>
        <taxon>Zoopagales</taxon>
        <taxon>Sigmoideomycetaceae</taxon>
        <taxon>Thamnocephalis</taxon>
    </lineage>
</organism>
<comment type="similarity">
    <text evidence="4">Belongs to the acyl-CoA oxidase family.</text>
</comment>
<dbReference type="AlphaFoldDB" id="A0A4P9XKZ6"/>
<dbReference type="GO" id="GO:0005504">
    <property type="term" value="F:fatty acid binding"/>
    <property type="evidence" value="ECO:0007669"/>
    <property type="project" value="TreeGrafter"/>
</dbReference>
<evidence type="ECO:0000259" key="11">
    <source>
        <dbReference type="Pfam" id="PF02770"/>
    </source>
</evidence>
<name>A0A4P9XKZ6_9FUNG</name>
<evidence type="ECO:0000256" key="6">
    <source>
        <dbReference type="ARBA" id="ARBA00022827"/>
    </source>
</evidence>
<evidence type="ECO:0000256" key="1">
    <source>
        <dbReference type="ARBA" id="ARBA00001201"/>
    </source>
</evidence>
<keyword evidence="7" id="KW-0276">Fatty acid metabolism</keyword>
<keyword evidence="5" id="KW-0285">Flavoprotein</keyword>
<evidence type="ECO:0000259" key="12">
    <source>
        <dbReference type="Pfam" id="PF22924"/>
    </source>
</evidence>
<dbReference type="InterPro" id="IPR009100">
    <property type="entry name" value="AcylCoA_DH/oxidase_NM_dom_sf"/>
</dbReference>
<dbReference type="GO" id="GO:0003997">
    <property type="term" value="F:acyl-CoA oxidase activity"/>
    <property type="evidence" value="ECO:0007669"/>
    <property type="project" value="UniProtKB-EC"/>
</dbReference>
<dbReference type="InterPro" id="IPR002655">
    <property type="entry name" value="Acyl-CoA_oxidase_C"/>
</dbReference>
<evidence type="ECO:0000313" key="13">
    <source>
        <dbReference type="EMBL" id="RKP06445.1"/>
    </source>
</evidence>
<dbReference type="FunFam" id="2.40.110.10:FF:000005">
    <property type="entry name" value="Acyl-coenzyme A oxidase"/>
    <property type="match status" value="1"/>
</dbReference>
<keyword evidence="8" id="KW-0560">Oxidoreductase</keyword>
<dbReference type="InterPro" id="IPR036250">
    <property type="entry name" value="AcylCo_DH-like_C"/>
</dbReference>
<dbReference type="Pfam" id="PF02770">
    <property type="entry name" value="Acyl-CoA_dh_M"/>
    <property type="match status" value="1"/>
</dbReference>
<evidence type="ECO:0000313" key="14">
    <source>
        <dbReference type="Proteomes" id="UP000271241"/>
    </source>
</evidence>
<dbReference type="SUPFAM" id="SSF56645">
    <property type="entry name" value="Acyl-CoA dehydrogenase NM domain-like"/>
    <property type="match status" value="1"/>
</dbReference>
<keyword evidence="9" id="KW-0443">Lipid metabolism</keyword>
<dbReference type="GO" id="GO:0055088">
    <property type="term" value="P:lipid homeostasis"/>
    <property type="evidence" value="ECO:0007669"/>
    <property type="project" value="TreeGrafter"/>
</dbReference>
<dbReference type="EMBL" id="KZ992882">
    <property type="protein sequence ID" value="RKP06445.1"/>
    <property type="molecule type" value="Genomic_DNA"/>
</dbReference>
<comment type="pathway">
    <text evidence="3">Lipid metabolism; peroxisomal fatty acid beta-oxidation.</text>
</comment>
<dbReference type="InterPro" id="IPR046373">
    <property type="entry name" value="Acyl-CoA_Oxase/DH_mid-dom_sf"/>
</dbReference>
<evidence type="ECO:0000256" key="2">
    <source>
        <dbReference type="ARBA" id="ARBA00001974"/>
    </source>
</evidence>
<feature type="domain" description="Acyl-CoA oxidase C-terminal" evidence="10">
    <location>
        <begin position="335"/>
        <end position="476"/>
    </location>
</feature>
<protein>
    <submittedName>
        <fullName evidence="13">Acyl-CoA dehydrogenase/oxidase</fullName>
    </submittedName>
</protein>
<dbReference type="InterPro" id="IPR055060">
    <property type="entry name" value="ACOX_C_alpha1"/>
</dbReference>
<dbReference type="Pfam" id="PF01756">
    <property type="entry name" value="ACOX"/>
    <property type="match status" value="1"/>
</dbReference>
<dbReference type="Gene3D" id="1.20.140.10">
    <property type="entry name" value="Butyryl-CoA Dehydrogenase, subunit A, domain 3"/>
    <property type="match status" value="2"/>
</dbReference>
<evidence type="ECO:0000256" key="8">
    <source>
        <dbReference type="ARBA" id="ARBA00023002"/>
    </source>
</evidence>
<keyword evidence="6" id="KW-0274">FAD</keyword>
<evidence type="ECO:0000256" key="3">
    <source>
        <dbReference type="ARBA" id="ARBA00004846"/>
    </source>
</evidence>
<dbReference type="GO" id="GO:0005777">
    <property type="term" value="C:peroxisome"/>
    <property type="evidence" value="ECO:0007669"/>
    <property type="project" value="InterPro"/>
</dbReference>
<dbReference type="SUPFAM" id="SSF47203">
    <property type="entry name" value="Acyl-CoA dehydrogenase C-terminal domain-like"/>
    <property type="match status" value="2"/>
</dbReference>
<dbReference type="Gene3D" id="2.40.110.10">
    <property type="entry name" value="Butyryl-CoA Dehydrogenase, subunit A, domain 2"/>
    <property type="match status" value="1"/>
</dbReference>
<dbReference type="InterPro" id="IPR006091">
    <property type="entry name" value="Acyl-CoA_Oxase/DH_mid-dom"/>
</dbReference>
<comment type="cofactor">
    <cofactor evidence="2">
        <name>FAD</name>
        <dbReference type="ChEBI" id="CHEBI:57692"/>
    </cofactor>
</comment>
<evidence type="ECO:0000256" key="5">
    <source>
        <dbReference type="ARBA" id="ARBA00022630"/>
    </source>
</evidence>
<feature type="domain" description="Acyl-CoA oxidase/dehydrogenase middle" evidence="11">
    <location>
        <begin position="39"/>
        <end position="148"/>
    </location>
</feature>
<proteinExistence type="inferred from homology"/>
<dbReference type="UniPathway" id="UPA00661"/>
<reference evidence="14" key="1">
    <citation type="journal article" date="2018" name="Nat. Microbiol.">
        <title>Leveraging single-cell genomics to expand the fungal tree of life.</title>
        <authorList>
            <person name="Ahrendt S.R."/>
            <person name="Quandt C.A."/>
            <person name="Ciobanu D."/>
            <person name="Clum A."/>
            <person name="Salamov A."/>
            <person name="Andreopoulos B."/>
            <person name="Cheng J.F."/>
            <person name="Woyke T."/>
            <person name="Pelin A."/>
            <person name="Henrissat B."/>
            <person name="Reynolds N.K."/>
            <person name="Benny G.L."/>
            <person name="Smith M.E."/>
            <person name="James T.Y."/>
            <person name="Grigoriev I.V."/>
        </authorList>
    </citation>
    <scope>NUCLEOTIDE SEQUENCE [LARGE SCALE GENOMIC DNA]</scope>
    <source>
        <strain evidence="14">RSA 1356</strain>
    </source>
</reference>
<dbReference type="Pfam" id="PF22924">
    <property type="entry name" value="ACOX_C_alpha1"/>
    <property type="match status" value="1"/>
</dbReference>
<dbReference type="OrthoDB" id="538336at2759"/>
<dbReference type="PANTHER" id="PTHR10909">
    <property type="entry name" value="ELECTRON TRANSPORT OXIDOREDUCTASE"/>
    <property type="match status" value="1"/>
</dbReference>
<dbReference type="Proteomes" id="UP000271241">
    <property type="component" value="Unassembled WGS sequence"/>
</dbReference>
<dbReference type="InterPro" id="IPR012258">
    <property type="entry name" value="Acyl-CoA_oxidase"/>
</dbReference>
<evidence type="ECO:0000256" key="4">
    <source>
        <dbReference type="ARBA" id="ARBA00006288"/>
    </source>
</evidence>
<feature type="domain" description="Acyl-CoA oxidase C-alpha1" evidence="12">
    <location>
        <begin position="186"/>
        <end position="288"/>
    </location>
</feature>
<gene>
    <name evidence="13" type="ORF">THASP1DRAFT_31747</name>
</gene>
<dbReference type="STRING" id="78915.A0A4P9XKZ6"/>
<evidence type="ECO:0000256" key="9">
    <source>
        <dbReference type="ARBA" id="ARBA00023098"/>
    </source>
</evidence>
<comment type="catalytic activity">
    <reaction evidence="1">
        <text>a 2,3-saturated acyl-CoA + O2 = a (2E)-enoyl-CoA + H2O2</text>
        <dbReference type="Rhea" id="RHEA:38959"/>
        <dbReference type="ChEBI" id="CHEBI:15379"/>
        <dbReference type="ChEBI" id="CHEBI:16240"/>
        <dbReference type="ChEBI" id="CHEBI:58856"/>
        <dbReference type="ChEBI" id="CHEBI:65111"/>
        <dbReference type="EC" id="1.3.3.6"/>
    </reaction>
</comment>
<evidence type="ECO:0000259" key="10">
    <source>
        <dbReference type="Pfam" id="PF01756"/>
    </source>
</evidence>
<dbReference type="GO" id="GO:0071949">
    <property type="term" value="F:FAD binding"/>
    <property type="evidence" value="ECO:0007669"/>
    <property type="project" value="InterPro"/>
</dbReference>